<evidence type="ECO:0000313" key="8">
    <source>
        <dbReference type="Proteomes" id="UP001194746"/>
    </source>
</evidence>
<dbReference type="GO" id="GO:0045944">
    <property type="term" value="P:positive regulation of transcription by RNA polymerase II"/>
    <property type="evidence" value="ECO:0007669"/>
    <property type="project" value="TreeGrafter"/>
</dbReference>
<evidence type="ECO:0000256" key="5">
    <source>
        <dbReference type="ARBA" id="ARBA00023242"/>
    </source>
</evidence>
<keyword evidence="1" id="KW-0479">Metal-binding</keyword>
<dbReference type="PROSITE" id="PS50048">
    <property type="entry name" value="ZN2_CY6_FUNGAL_2"/>
    <property type="match status" value="1"/>
</dbReference>
<dbReference type="SUPFAM" id="SSF57701">
    <property type="entry name" value="Zn2/Cys6 DNA-binding domain"/>
    <property type="match status" value="1"/>
</dbReference>
<dbReference type="GO" id="GO:0003677">
    <property type="term" value="F:DNA binding"/>
    <property type="evidence" value="ECO:0007669"/>
    <property type="project" value="UniProtKB-KW"/>
</dbReference>
<accession>A0AAD4CIJ6</accession>
<dbReference type="InterPro" id="IPR036864">
    <property type="entry name" value="Zn2-C6_fun-type_DNA-bd_sf"/>
</dbReference>
<dbReference type="PROSITE" id="PS00463">
    <property type="entry name" value="ZN2_CY6_FUNGAL_1"/>
    <property type="match status" value="1"/>
</dbReference>
<dbReference type="Gene3D" id="4.10.240.10">
    <property type="entry name" value="Zn(2)-C6 fungal-type DNA-binding domain"/>
    <property type="match status" value="1"/>
</dbReference>
<dbReference type="InterPro" id="IPR007219">
    <property type="entry name" value="XnlR_reg_dom"/>
</dbReference>
<evidence type="ECO:0000256" key="3">
    <source>
        <dbReference type="ARBA" id="ARBA00023125"/>
    </source>
</evidence>
<dbReference type="AlphaFoldDB" id="A0AAD4CIJ6"/>
<keyword evidence="5" id="KW-0539">Nucleus</keyword>
<reference evidence="7" key="2">
    <citation type="submission" date="2020-02" db="EMBL/GenBank/DDBJ databases">
        <authorList>
            <person name="Gilchrist C.L.M."/>
            <person name="Chooi Y.-H."/>
        </authorList>
    </citation>
    <scope>NUCLEOTIDE SEQUENCE</scope>
    <source>
        <strain evidence="7">MST-FP2251</strain>
    </source>
</reference>
<comment type="caution">
    <text evidence="7">The sequence shown here is derived from an EMBL/GenBank/DDBJ whole genome shotgun (WGS) entry which is preliminary data.</text>
</comment>
<evidence type="ECO:0000313" key="7">
    <source>
        <dbReference type="EMBL" id="KAF9887211.1"/>
    </source>
</evidence>
<keyword evidence="8" id="KW-1185">Reference proteome</keyword>
<evidence type="ECO:0000256" key="4">
    <source>
        <dbReference type="ARBA" id="ARBA00023163"/>
    </source>
</evidence>
<evidence type="ECO:0000256" key="1">
    <source>
        <dbReference type="ARBA" id="ARBA00022723"/>
    </source>
</evidence>
<keyword evidence="4" id="KW-0804">Transcription</keyword>
<evidence type="ECO:0000259" key="6">
    <source>
        <dbReference type="PROSITE" id="PS50048"/>
    </source>
</evidence>
<dbReference type="InterPro" id="IPR001138">
    <property type="entry name" value="Zn2Cys6_DnaBD"/>
</dbReference>
<organism evidence="7 8">
    <name type="scientific">Aspergillus nanangensis</name>
    <dbReference type="NCBI Taxonomy" id="2582783"/>
    <lineage>
        <taxon>Eukaryota</taxon>
        <taxon>Fungi</taxon>
        <taxon>Dikarya</taxon>
        <taxon>Ascomycota</taxon>
        <taxon>Pezizomycotina</taxon>
        <taxon>Eurotiomycetes</taxon>
        <taxon>Eurotiomycetidae</taxon>
        <taxon>Eurotiales</taxon>
        <taxon>Aspergillaceae</taxon>
        <taxon>Aspergillus</taxon>
        <taxon>Aspergillus subgen. Circumdati</taxon>
    </lineage>
</organism>
<feature type="domain" description="Zn(2)-C6 fungal-type" evidence="6">
    <location>
        <begin position="17"/>
        <end position="47"/>
    </location>
</feature>
<protein>
    <recommendedName>
        <fullName evidence="6">Zn(2)-C6 fungal-type domain-containing protein</fullName>
    </recommendedName>
</protein>
<reference evidence="7" key="1">
    <citation type="journal article" date="2019" name="Beilstein J. Org. Chem.">
        <title>Nanangenines: drimane sesquiterpenoids as the dominant metabolite cohort of a novel Australian fungus, Aspergillus nanangensis.</title>
        <authorList>
            <person name="Lacey H.J."/>
            <person name="Gilchrist C.L.M."/>
            <person name="Crombie A."/>
            <person name="Kalaitzis J.A."/>
            <person name="Vuong D."/>
            <person name="Rutledge P.J."/>
            <person name="Turner P."/>
            <person name="Pitt J.I."/>
            <person name="Lacey E."/>
            <person name="Chooi Y.H."/>
            <person name="Piggott A.M."/>
        </authorList>
    </citation>
    <scope>NUCLEOTIDE SEQUENCE</scope>
    <source>
        <strain evidence="7">MST-FP2251</strain>
    </source>
</reference>
<dbReference type="PANTHER" id="PTHR47655:SF2">
    <property type="entry name" value="QUINIC ACID UTILIZATION ACTIVATOR"/>
    <property type="match status" value="1"/>
</dbReference>
<name>A0AAD4CIJ6_ASPNN</name>
<dbReference type="Pfam" id="PF00172">
    <property type="entry name" value="Zn_clus"/>
    <property type="match status" value="1"/>
</dbReference>
<dbReference type="GO" id="GO:0006351">
    <property type="term" value="P:DNA-templated transcription"/>
    <property type="evidence" value="ECO:0007669"/>
    <property type="project" value="InterPro"/>
</dbReference>
<evidence type="ECO:0000256" key="2">
    <source>
        <dbReference type="ARBA" id="ARBA00023015"/>
    </source>
</evidence>
<dbReference type="PANTHER" id="PTHR47655">
    <property type="entry name" value="QUINIC ACID UTILIZATION ACTIVATOR"/>
    <property type="match status" value="1"/>
</dbReference>
<dbReference type="GO" id="GO:0008270">
    <property type="term" value="F:zinc ion binding"/>
    <property type="evidence" value="ECO:0007669"/>
    <property type="project" value="InterPro"/>
</dbReference>
<dbReference type="CDD" id="cd12148">
    <property type="entry name" value="fungal_TF_MHR"/>
    <property type="match status" value="1"/>
</dbReference>
<sequence length="686" mass="76425">MSSTRRPPAKRLRIAQACDQCRKRKSKCDGEQPICSICRSGGRNCTYSNTTARRGLQPGYVRALESIIGLMMKHVPGSEATVQNLLRASTGKTRFPRGSAAAKGVDVWRSSGLASDLDKILQRFEAGDAEDHLSTDDDDDVILEEEPIVLPQAAGQYLSEPTQKSRYEFPAPASNTPAEANPHTLNPMALGYRQEFNLPFPGSILELVDFYFKYTHCWLPILERREVLRYIHTNSVDGNDPQITHDQANRALIWAICVYSGTSGCRIEGDHSLLNPMYIQACVEYRLSSLGEDMCTLTDIQTLLILVLLRVGRGDTEAAWVLIARAARMLLIRDASHKTTGGRWQHAFQACGFLDHFLSASLQRRPCIGPDDQTRPGRVDEDALEEWETWAGAPGLQDTPTTQSTPQGPLRSLSTFNFVDQLIRWHQEAVATRSASSVWHLISRLEEWRSNLPADRACVNAPSNNIPTLHLHLLASFFICSTIRKSTCILPPVRALTESTARSSLGIVRQYLALTDIRGSSPLLPTIIAENISCLKLLRADVRTSNESHVESQLRDILGLLNQHWCRKMAGDTRAPPSSWLIPTSNSQPGRAPEPQMTLNCTYEGSIHTAAERAAPYIYPSQDPMDSCTIDDRSDANEFDTLFEEMAASMPSARSTTSPLFAQNLGFMTNEWDSEFLSFLRYPSDR</sequence>
<keyword evidence="3" id="KW-0238">DNA-binding</keyword>
<dbReference type="InterPro" id="IPR052783">
    <property type="entry name" value="Metabolic/Drug-Res_Regulator"/>
</dbReference>
<proteinExistence type="predicted"/>
<dbReference type="EMBL" id="VCAU01000065">
    <property type="protein sequence ID" value="KAF9887211.1"/>
    <property type="molecule type" value="Genomic_DNA"/>
</dbReference>
<keyword evidence="2" id="KW-0805">Transcription regulation</keyword>
<dbReference type="Proteomes" id="UP001194746">
    <property type="component" value="Unassembled WGS sequence"/>
</dbReference>
<dbReference type="Pfam" id="PF04082">
    <property type="entry name" value="Fungal_trans"/>
    <property type="match status" value="1"/>
</dbReference>
<dbReference type="GO" id="GO:0000981">
    <property type="term" value="F:DNA-binding transcription factor activity, RNA polymerase II-specific"/>
    <property type="evidence" value="ECO:0007669"/>
    <property type="project" value="InterPro"/>
</dbReference>
<dbReference type="CDD" id="cd00067">
    <property type="entry name" value="GAL4"/>
    <property type="match status" value="1"/>
</dbReference>
<gene>
    <name evidence="7" type="ORF">FE257_010465</name>
</gene>
<dbReference type="SMART" id="SM00066">
    <property type="entry name" value="GAL4"/>
    <property type="match status" value="1"/>
</dbReference>